<feature type="transmembrane region" description="Helical" evidence="1">
    <location>
        <begin position="328"/>
        <end position="349"/>
    </location>
</feature>
<gene>
    <name evidence="2" type="ORF">GCM10010218_33070</name>
</gene>
<reference evidence="2" key="1">
    <citation type="journal article" date="2014" name="Int. J. Syst. Evol. Microbiol.">
        <title>Complete genome sequence of Corynebacterium casei LMG S-19264T (=DSM 44701T), isolated from a smear-ripened cheese.</title>
        <authorList>
            <consortium name="US DOE Joint Genome Institute (JGI-PGF)"/>
            <person name="Walter F."/>
            <person name="Albersmeier A."/>
            <person name="Kalinowski J."/>
            <person name="Ruckert C."/>
        </authorList>
    </citation>
    <scope>NUCLEOTIDE SEQUENCE</scope>
    <source>
        <strain evidence="2">JCM 4059</strain>
    </source>
</reference>
<protein>
    <submittedName>
        <fullName evidence="2">Uncharacterized protein</fullName>
    </submittedName>
</protein>
<sequence length="405" mass="40659">MLSLRLTRGAHPLVLLRRLLVALASAAAGFLLLSALGFATAHPKAGQEALVRLLWCAVPLAAVVHFAVTVARGDPATRPRDGLDALGFGPARMAALAATTSAVCCALGSALALPAYLELRGDLGGTPLSGRAAGLLDAGTPLPWGATVTLLGLAPALSAAACLLLLYPRGERRRGARHAAGDTAPAVPGVPQEPRPAYTGLPWGVALTACGFALEAYTGHGPAPEPHALLTLPGQGGGTSPGLLGGWLLALLGVVLAGPGITHWSGTLLAAGRPGPVRLLAGRILQDAARRIGRPLGVLCAVASGALAAAELYGAGWDGGGARPFGPLTGLGAAVVMACVTATAITASLDTRHARHRTVAALERLGIPASLLRGAAAVRTGVLLLVLAPLTWVVAELTVLPLNRS</sequence>
<dbReference type="EMBL" id="BNBD01000006">
    <property type="protein sequence ID" value="GHF49243.1"/>
    <property type="molecule type" value="Genomic_DNA"/>
</dbReference>
<keyword evidence="1" id="KW-0472">Membrane</keyword>
<reference evidence="2" key="2">
    <citation type="submission" date="2020-09" db="EMBL/GenBank/DDBJ databases">
        <authorList>
            <person name="Sun Q."/>
            <person name="Ohkuma M."/>
        </authorList>
    </citation>
    <scope>NUCLEOTIDE SEQUENCE</scope>
    <source>
        <strain evidence="2">JCM 4059</strain>
    </source>
</reference>
<organism evidence="2 3">
    <name type="scientific">Streptomyces mashuensis</name>
    <dbReference type="NCBI Taxonomy" id="33904"/>
    <lineage>
        <taxon>Bacteria</taxon>
        <taxon>Bacillati</taxon>
        <taxon>Actinomycetota</taxon>
        <taxon>Actinomycetes</taxon>
        <taxon>Kitasatosporales</taxon>
        <taxon>Streptomycetaceae</taxon>
        <taxon>Streptomyces</taxon>
    </lineage>
</organism>
<feature type="transmembrane region" description="Helical" evidence="1">
    <location>
        <begin position="370"/>
        <end position="395"/>
    </location>
</feature>
<keyword evidence="1" id="KW-1133">Transmembrane helix</keyword>
<dbReference type="RefSeq" id="WP_190130366.1">
    <property type="nucleotide sequence ID" value="NZ_BNBD01000006.1"/>
</dbReference>
<proteinExistence type="predicted"/>
<feature type="transmembrane region" description="Helical" evidence="1">
    <location>
        <begin position="93"/>
        <end position="117"/>
    </location>
</feature>
<feature type="transmembrane region" description="Helical" evidence="1">
    <location>
        <begin position="296"/>
        <end position="316"/>
    </location>
</feature>
<evidence type="ECO:0000256" key="1">
    <source>
        <dbReference type="SAM" id="Phobius"/>
    </source>
</evidence>
<feature type="transmembrane region" description="Helical" evidence="1">
    <location>
        <begin position="49"/>
        <end position="72"/>
    </location>
</feature>
<keyword evidence="1" id="KW-0812">Transmembrane</keyword>
<name>A0A919EDJ6_9ACTN</name>
<accession>A0A919EDJ6</accession>
<dbReference type="AlphaFoldDB" id="A0A919EDJ6"/>
<feature type="transmembrane region" description="Helical" evidence="1">
    <location>
        <begin position="144"/>
        <end position="167"/>
    </location>
</feature>
<evidence type="ECO:0000313" key="2">
    <source>
        <dbReference type="EMBL" id="GHF49243.1"/>
    </source>
</evidence>
<evidence type="ECO:0000313" key="3">
    <source>
        <dbReference type="Proteomes" id="UP000638313"/>
    </source>
</evidence>
<comment type="caution">
    <text evidence="2">The sequence shown here is derived from an EMBL/GenBank/DDBJ whole genome shotgun (WGS) entry which is preliminary data.</text>
</comment>
<keyword evidence="3" id="KW-1185">Reference proteome</keyword>
<dbReference type="Proteomes" id="UP000638313">
    <property type="component" value="Unassembled WGS sequence"/>
</dbReference>